<proteinExistence type="predicted"/>
<keyword evidence="2" id="KW-1185">Reference proteome</keyword>
<evidence type="ECO:0000313" key="2">
    <source>
        <dbReference type="Proteomes" id="UP001204953"/>
    </source>
</evidence>
<dbReference type="AlphaFoldDB" id="A0AAE3KM21"/>
<accession>A0AAE3KM21</accession>
<dbReference type="Proteomes" id="UP001204953">
    <property type="component" value="Unassembled WGS sequence"/>
</dbReference>
<name>A0AAE3KM21_9CYAN</name>
<gene>
    <name evidence="1" type="ORF">NJ959_07465</name>
</gene>
<evidence type="ECO:0000313" key="1">
    <source>
        <dbReference type="EMBL" id="MCP2728311.1"/>
    </source>
</evidence>
<organism evidence="1 2">
    <name type="scientific">Limnofasciculus baicalensis BBK-W-15</name>
    <dbReference type="NCBI Taxonomy" id="2699891"/>
    <lineage>
        <taxon>Bacteria</taxon>
        <taxon>Bacillati</taxon>
        <taxon>Cyanobacteriota</taxon>
        <taxon>Cyanophyceae</taxon>
        <taxon>Coleofasciculales</taxon>
        <taxon>Coleofasciculaceae</taxon>
        <taxon>Limnofasciculus</taxon>
        <taxon>Limnofasciculus baicalensis</taxon>
    </lineage>
</organism>
<protein>
    <submittedName>
        <fullName evidence="1">Uncharacterized protein</fullName>
    </submittedName>
</protein>
<dbReference type="EMBL" id="JAMZMM010000049">
    <property type="protein sequence ID" value="MCP2728311.1"/>
    <property type="molecule type" value="Genomic_DNA"/>
</dbReference>
<sequence>MVVRCLLLVIGCWLLVIGIINDGLVINDQLVSCFHSLIFPSIPPEARSSPSGLKRMVLTDV</sequence>
<reference evidence="1" key="1">
    <citation type="submission" date="2022-06" db="EMBL/GenBank/DDBJ databases">
        <title>New cyanobacteria of genus Symplocastrum in benthos of Lake Baikal.</title>
        <authorList>
            <person name="Sorokovikova E."/>
            <person name="Tikhonova I."/>
            <person name="Krasnopeev A."/>
            <person name="Evseev P."/>
            <person name="Gladkikh A."/>
            <person name="Belykh O."/>
        </authorList>
    </citation>
    <scope>NUCLEOTIDE SEQUENCE</scope>
    <source>
        <strain evidence="1">BBK-W-15</strain>
    </source>
</reference>
<comment type="caution">
    <text evidence="1">The sequence shown here is derived from an EMBL/GenBank/DDBJ whole genome shotgun (WGS) entry which is preliminary data.</text>
</comment>